<gene>
    <name evidence="1" type="primary">phrB</name>
    <name evidence="1" type="ORF">GCM10007989_15120</name>
</gene>
<name>A0A918VR29_9HYPH</name>
<dbReference type="PANTHER" id="PTHR38657:SF1">
    <property type="entry name" value="SLR1343 PROTEIN"/>
    <property type="match status" value="1"/>
</dbReference>
<reference evidence="1" key="1">
    <citation type="journal article" date="2014" name="Int. J. Syst. Evol. Microbiol.">
        <title>Complete genome sequence of Corynebacterium casei LMG S-19264T (=DSM 44701T), isolated from a smear-ripened cheese.</title>
        <authorList>
            <consortium name="US DOE Joint Genome Institute (JGI-PGF)"/>
            <person name="Walter F."/>
            <person name="Albersmeier A."/>
            <person name="Kalinowski J."/>
            <person name="Ruckert C."/>
        </authorList>
    </citation>
    <scope>NUCLEOTIDE SEQUENCE</scope>
    <source>
        <strain evidence="1">KCTC 32437</strain>
    </source>
</reference>
<dbReference type="Gene3D" id="3.40.50.620">
    <property type="entry name" value="HUPs"/>
    <property type="match status" value="1"/>
</dbReference>
<evidence type="ECO:0000313" key="1">
    <source>
        <dbReference type="EMBL" id="GHA20931.1"/>
    </source>
</evidence>
<dbReference type="InterPro" id="IPR007357">
    <property type="entry name" value="PhrB-like"/>
</dbReference>
<dbReference type="InterPro" id="IPR014729">
    <property type="entry name" value="Rossmann-like_a/b/a_fold"/>
</dbReference>
<dbReference type="Gene3D" id="1.10.10.1710">
    <property type="entry name" value="Deoxyribodipyrimidine photolyase-related"/>
    <property type="match status" value="1"/>
</dbReference>
<keyword evidence="2" id="KW-1185">Reference proteome</keyword>
<accession>A0A918VR29</accession>
<organism evidence="1 2">
    <name type="scientific">Devosia pacifica</name>
    <dbReference type="NCBI Taxonomy" id="1335967"/>
    <lineage>
        <taxon>Bacteria</taxon>
        <taxon>Pseudomonadati</taxon>
        <taxon>Pseudomonadota</taxon>
        <taxon>Alphaproteobacteria</taxon>
        <taxon>Hyphomicrobiales</taxon>
        <taxon>Devosiaceae</taxon>
        <taxon>Devosia</taxon>
    </lineage>
</organism>
<dbReference type="EMBL" id="BMZE01000002">
    <property type="protein sequence ID" value="GHA20931.1"/>
    <property type="molecule type" value="Genomic_DNA"/>
</dbReference>
<dbReference type="InterPro" id="IPR036134">
    <property type="entry name" value="Crypto/Photolyase_FAD-like_sf"/>
</dbReference>
<dbReference type="Proteomes" id="UP000646579">
    <property type="component" value="Unassembled WGS sequence"/>
</dbReference>
<reference evidence="1" key="2">
    <citation type="submission" date="2020-09" db="EMBL/GenBank/DDBJ databases">
        <authorList>
            <person name="Sun Q."/>
            <person name="Kim S."/>
        </authorList>
    </citation>
    <scope>NUCLEOTIDE SEQUENCE</scope>
    <source>
        <strain evidence="1">KCTC 32437</strain>
    </source>
</reference>
<evidence type="ECO:0000313" key="2">
    <source>
        <dbReference type="Proteomes" id="UP000646579"/>
    </source>
</evidence>
<dbReference type="InterPro" id="IPR052551">
    <property type="entry name" value="UV-DNA_repair_photolyase"/>
</dbReference>
<dbReference type="Gene3D" id="1.10.579.10">
    <property type="entry name" value="DNA Cyclobutane Dipyrimidine Photolyase, subunit A, domain 3"/>
    <property type="match status" value="1"/>
</dbReference>
<dbReference type="Gene3D" id="1.25.40.80">
    <property type="match status" value="1"/>
</dbReference>
<dbReference type="AlphaFoldDB" id="A0A918VR29"/>
<comment type="caution">
    <text evidence="1">The sequence shown here is derived from an EMBL/GenBank/DDBJ whole genome shotgun (WGS) entry which is preliminary data.</text>
</comment>
<dbReference type="PANTHER" id="PTHR38657">
    <property type="entry name" value="SLR1343 PROTEIN"/>
    <property type="match status" value="1"/>
</dbReference>
<protein>
    <submittedName>
        <fullName evidence="1">(6-4) photolyase</fullName>
    </submittedName>
</protein>
<dbReference type="RefSeq" id="WP_189424917.1">
    <property type="nucleotide sequence ID" value="NZ_BMZE01000002.1"/>
</dbReference>
<dbReference type="Pfam" id="PF04244">
    <property type="entry name" value="DPRP"/>
    <property type="match status" value="1"/>
</dbReference>
<dbReference type="SUPFAM" id="SSF48173">
    <property type="entry name" value="Cryptochrome/photolyase FAD-binding domain"/>
    <property type="match status" value="1"/>
</dbReference>
<proteinExistence type="predicted"/>
<sequence length="523" mass="60029">MQLVVVLGDQLTLGTGPLEALEREDTVILMAEVGTETTYAWHHKQKLVLVLSAMRHFAEDLRAEGWHVDYVQFTDDGNSHSLDGEVQRAVERHKPERIHVIEAAEWRVQQMLLGWEGLTGVPVSIYEDQRFICSHATFNGWAENRKQWTMEFFYREMRKQTGLLLDAGGEPVGGRWNFDTENRKPAQKDLFTPKSRRFEPDDTTKAVMELVADRFGGNPGSLEQFGYAVTREDAEAARDSFIDELLPRFGDYQDAMLTGEPTLYHSVLSAYINIGLLDPLDVCKRAEAAYEAGDVPLNCAEGFIRQILGWREYVRGVYWQQMPDYRDRNALEANGTLPWFYWDGRTDMHCMAEALGQTLNDAYAHHIQRLMITGNFALIAGIEPQQVHEWYLAIYIDAFEWVELPNTLGMSQFGDGGLLGSKPYAASANYINKMSDYCSGCRYARGKRHGDDACPFNFLYWDFLARHRNAFSKNTRMKRTYMVWDRFDEAEQKAIRSTAAHYLDALEKEARRNYATHKEAAQD</sequence>